<proteinExistence type="predicted"/>
<comment type="caution">
    <text evidence="1">The sequence shown here is derived from an EMBL/GenBank/DDBJ whole genome shotgun (WGS) entry which is preliminary data.</text>
</comment>
<dbReference type="AlphaFoldDB" id="A0AAD5IXQ6"/>
<organism evidence="1 2">
    <name type="scientific">Acer negundo</name>
    <name type="common">Box elder</name>
    <dbReference type="NCBI Taxonomy" id="4023"/>
    <lineage>
        <taxon>Eukaryota</taxon>
        <taxon>Viridiplantae</taxon>
        <taxon>Streptophyta</taxon>
        <taxon>Embryophyta</taxon>
        <taxon>Tracheophyta</taxon>
        <taxon>Spermatophyta</taxon>
        <taxon>Magnoliopsida</taxon>
        <taxon>eudicotyledons</taxon>
        <taxon>Gunneridae</taxon>
        <taxon>Pentapetalae</taxon>
        <taxon>rosids</taxon>
        <taxon>malvids</taxon>
        <taxon>Sapindales</taxon>
        <taxon>Sapindaceae</taxon>
        <taxon>Hippocastanoideae</taxon>
        <taxon>Acereae</taxon>
        <taxon>Acer</taxon>
    </lineage>
</organism>
<reference evidence="1" key="1">
    <citation type="journal article" date="2022" name="Plant J.">
        <title>Strategies of tolerance reflected in two North American maple genomes.</title>
        <authorList>
            <person name="McEvoy S.L."/>
            <person name="Sezen U.U."/>
            <person name="Trouern-Trend A."/>
            <person name="McMahon S.M."/>
            <person name="Schaberg P.G."/>
            <person name="Yang J."/>
            <person name="Wegrzyn J.L."/>
            <person name="Swenson N.G."/>
        </authorList>
    </citation>
    <scope>NUCLEOTIDE SEQUENCE</scope>
    <source>
        <strain evidence="1">91603</strain>
    </source>
</reference>
<keyword evidence="2" id="KW-1185">Reference proteome</keyword>
<reference evidence="1" key="2">
    <citation type="submission" date="2023-02" db="EMBL/GenBank/DDBJ databases">
        <authorList>
            <person name="Swenson N.G."/>
            <person name="Wegrzyn J.L."/>
            <person name="Mcevoy S.L."/>
        </authorList>
    </citation>
    <scope>NUCLEOTIDE SEQUENCE</scope>
    <source>
        <strain evidence="1">91603</strain>
        <tissue evidence="1">Leaf</tissue>
    </source>
</reference>
<accession>A0AAD5IXQ6</accession>
<dbReference type="InterPro" id="IPR004158">
    <property type="entry name" value="DUF247_pln"/>
</dbReference>
<dbReference type="PANTHER" id="PTHR31170:SF9">
    <property type="entry name" value="PROTEIN, PUTATIVE (DUF247)-RELATED"/>
    <property type="match status" value="1"/>
</dbReference>
<dbReference type="Proteomes" id="UP001064489">
    <property type="component" value="Chromosome 4"/>
</dbReference>
<evidence type="ECO:0000313" key="2">
    <source>
        <dbReference type="Proteomes" id="UP001064489"/>
    </source>
</evidence>
<name>A0AAD5IXQ6_ACENE</name>
<protein>
    <submittedName>
        <fullName evidence="1">Uncharacterized protein</fullName>
    </submittedName>
</protein>
<dbReference type="EMBL" id="JAJSOW010000101">
    <property type="protein sequence ID" value="KAI9180585.1"/>
    <property type="molecule type" value="Genomic_DNA"/>
</dbReference>
<gene>
    <name evidence="1" type="ORF">LWI28_006247</name>
</gene>
<sequence>MGGWVTSLRPSYNYQANNNLEMESKEFTIDIEKILEASFEAAPECCIYRVPRDLRKINKKAYTPQVVSIGPLHHCKQEYLIEMEKQKLIYVKKFGERTSIDKLKEMKSFIKVNERKIRICYAENPSLSSDEFITMILYDAVFIIELFLRNDEMRTEFDILLGTPILKAAIKLDLQLLENQLPYFVFKDLFFKLGDVAKPSGEENYDDPFLILASRFFFDSELGHLKYKYTFDLQHFTDLRRCFLLNKDIVNPTNNIVKERLRDLPCATKLDGSGVKFECIEDRSSLEISCEYKTKSPQLIPFIKVQELELQIPRFDVYDGTECLIRNVMALEQLHYPFETHVCNYMILLDFLIDTETDVDLLVKKGIILNCLGDSAAIANMFNKLGLQVTPSYSERYFGQFGVAEKLKAHYGKSWNHSKATFQGYISEILG</sequence>
<dbReference type="Pfam" id="PF03140">
    <property type="entry name" value="DUF247"/>
    <property type="match status" value="1"/>
</dbReference>
<dbReference type="PANTHER" id="PTHR31170">
    <property type="entry name" value="BNAC04G53230D PROTEIN"/>
    <property type="match status" value="1"/>
</dbReference>
<evidence type="ECO:0000313" key="1">
    <source>
        <dbReference type="EMBL" id="KAI9180585.1"/>
    </source>
</evidence>